<sequence>MGFDLKYLVVSITAIFISLGIGIFIGSNMNSDGFITDQQQILINSIEDKLTEYNNEHKNLIQINETLKQEIEKKDYYINTFYGKITHGRLNNINVVVIQFDDFETNYINEAVYDAGGDIVASIKVDSKLLNLSEQELREVNRLFHYSLSYERILDKLSFELIDYILKGRKTALIKYALKNQYIYSSFIEDNSVTPVDQIIITGGELSPNIEVSKSFISNMLESCKSNYIKVVGVETSNVEQSLIPWFIDNNISSVDNIDSLLGRLSLVMVLSGIEGNYGETDYANDLLPLGIY</sequence>
<gene>
    <name evidence="3" type="ORF">EDD79_101266</name>
</gene>
<keyword evidence="2" id="KW-1133">Transmembrane helix</keyword>
<dbReference type="RefSeq" id="WP_132848235.1">
    <property type="nucleotide sequence ID" value="NZ_CP058648.1"/>
</dbReference>
<dbReference type="GO" id="GO:0055070">
    <property type="term" value="P:copper ion homeostasis"/>
    <property type="evidence" value="ECO:0007669"/>
    <property type="project" value="InterPro"/>
</dbReference>
<feature type="coiled-coil region" evidence="1">
    <location>
        <begin position="36"/>
        <end position="70"/>
    </location>
</feature>
<dbReference type="EMBL" id="SLYC01000012">
    <property type="protein sequence ID" value="TCQ02936.1"/>
    <property type="molecule type" value="Genomic_DNA"/>
</dbReference>
<keyword evidence="2" id="KW-0812">Transmembrane</keyword>
<dbReference type="Proteomes" id="UP000295504">
    <property type="component" value="Unassembled WGS sequence"/>
</dbReference>
<organism evidence="3 4">
    <name type="scientific">Serpentinicella alkaliphila</name>
    <dbReference type="NCBI Taxonomy" id="1734049"/>
    <lineage>
        <taxon>Bacteria</taxon>
        <taxon>Bacillati</taxon>
        <taxon>Bacillota</taxon>
        <taxon>Clostridia</taxon>
        <taxon>Peptostreptococcales</taxon>
        <taxon>Natronincolaceae</taxon>
        <taxon>Serpentinicella</taxon>
    </lineage>
</organism>
<proteinExistence type="predicted"/>
<keyword evidence="1" id="KW-0175">Coiled coil</keyword>
<accession>A0A4R2TJI0</accession>
<dbReference type="OrthoDB" id="2382049at2"/>
<dbReference type="GO" id="GO:0016020">
    <property type="term" value="C:membrane"/>
    <property type="evidence" value="ECO:0007669"/>
    <property type="project" value="InterPro"/>
</dbReference>
<dbReference type="AlphaFoldDB" id="A0A4R2TJI0"/>
<reference evidence="3 4" key="1">
    <citation type="submission" date="2019-03" db="EMBL/GenBank/DDBJ databases">
        <title>Genomic Encyclopedia of Type Strains, Phase IV (KMG-IV): sequencing the most valuable type-strain genomes for metagenomic binning, comparative biology and taxonomic classification.</title>
        <authorList>
            <person name="Goeker M."/>
        </authorList>
    </citation>
    <scope>NUCLEOTIDE SEQUENCE [LARGE SCALE GENOMIC DNA]</scope>
    <source>
        <strain evidence="3 4">DSM 100013</strain>
    </source>
</reference>
<evidence type="ECO:0000313" key="3">
    <source>
        <dbReference type="EMBL" id="TCQ02936.1"/>
    </source>
</evidence>
<comment type="caution">
    <text evidence="3">The sequence shown here is derived from an EMBL/GenBank/DDBJ whole genome shotgun (WGS) entry which is preliminary data.</text>
</comment>
<dbReference type="Pfam" id="PF11382">
    <property type="entry name" value="MctB"/>
    <property type="match status" value="1"/>
</dbReference>
<evidence type="ECO:0000313" key="4">
    <source>
        <dbReference type="Proteomes" id="UP000295504"/>
    </source>
</evidence>
<keyword evidence="2" id="KW-0472">Membrane</keyword>
<keyword evidence="4" id="KW-1185">Reference proteome</keyword>
<evidence type="ECO:0000256" key="2">
    <source>
        <dbReference type="SAM" id="Phobius"/>
    </source>
</evidence>
<dbReference type="InterPro" id="IPR021522">
    <property type="entry name" value="MctB"/>
</dbReference>
<name>A0A4R2TJI0_9FIRM</name>
<protein>
    <submittedName>
        <fullName evidence="3">Copper transport outer membrane protein MctB</fullName>
    </submittedName>
</protein>
<evidence type="ECO:0000256" key="1">
    <source>
        <dbReference type="SAM" id="Coils"/>
    </source>
</evidence>
<feature type="transmembrane region" description="Helical" evidence="2">
    <location>
        <begin position="7"/>
        <end position="26"/>
    </location>
</feature>